<gene>
    <name evidence="6" type="ORF">SAMN04489711_10252</name>
</gene>
<dbReference type="PANTHER" id="PTHR30346:SF17">
    <property type="entry name" value="LYSR FAMILY TRANSCRIPTIONAL REGULATOR"/>
    <property type="match status" value="1"/>
</dbReference>
<dbReference type="PROSITE" id="PS50931">
    <property type="entry name" value="HTH_LYSR"/>
    <property type="match status" value="1"/>
</dbReference>
<accession>A0A1I2AJ51</accession>
<evidence type="ECO:0000259" key="5">
    <source>
        <dbReference type="PROSITE" id="PS50931"/>
    </source>
</evidence>
<dbReference type="PRINTS" id="PR00039">
    <property type="entry name" value="HTHLYSR"/>
</dbReference>
<reference evidence="7" key="1">
    <citation type="submission" date="2016-10" db="EMBL/GenBank/DDBJ databases">
        <authorList>
            <person name="Varghese N."/>
            <person name="Submissions S."/>
        </authorList>
    </citation>
    <scope>NUCLEOTIDE SEQUENCE [LARGE SCALE GENOMIC DNA]</scope>
    <source>
        <strain evidence="7">DSM 27981</strain>
    </source>
</reference>
<keyword evidence="4" id="KW-0804">Transcription</keyword>
<dbReference type="GO" id="GO:0032993">
    <property type="term" value="C:protein-DNA complex"/>
    <property type="evidence" value="ECO:0007669"/>
    <property type="project" value="TreeGrafter"/>
</dbReference>
<keyword evidence="7" id="KW-1185">Reference proteome</keyword>
<dbReference type="Gene3D" id="3.40.190.10">
    <property type="entry name" value="Periplasmic binding protein-like II"/>
    <property type="match status" value="2"/>
</dbReference>
<keyword evidence="3 6" id="KW-0238">DNA-binding</keyword>
<dbReference type="InterPro" id="IPR005119">
    <property type="entry name" value="LysR_subst-bd"/>
</dbReference>
<dbReference type="PANTHER" id="PTHR30346">
    <property type="entry name" value="TRANSCRIPTIONAL DUAL REGULATOR HCAR-RELATED"/>
    <property type="match status" value="1"/>
</dbReference>
<organism evidence="6 7">
    <name type="scientific">Paracidovorax wautersii</name>
    <dbReference type="NCBI Taxonomy" id="1177982"/>
    <lineage>
        <taxon>Bacteria</taxon>
        <taxon>Pseudomonadati</taxon>
        <taxon>Pseudomonadota</taxon>
        <taxon>Betaproteobacteria</taxon>
        <taxon>Burkholderiales</taxon>
        <taxon>Comamonadaceae</taxon>
        <taxon>Paracidovorax</taxon>
    </lineage>
</organism>
<protein>
    <submittedName>
        <fullName evidence="6">DNA-binding transcriptional regulator, LysR family</fullName>
    </submittedName>
</protein>
<dbReference type="InterPro" id="IPR036390">
    <property type="entry name" value="WH_DNA-bd_sf"/>
</dbReference>
<keyword evidence="2" id="KW-0805">Transcription regulation</keyword>
<proteinExistence type="inferred from homology"/>
<dbReference type="Pfam" id="PF03466">
    <property type="entry name" value="LysR_substrate"/>
    <property type="match status" value="1"/>
</dbReference>
<dbReference type="InterPro" id="IPR036388">
    <property type="entry name" value="WH-like_DNA-bd_sf"/>
</dbReference>
<sequence>MSAKLDSRSLALFLAVADAQSFRQAAEALYLSQPPLSRAIRELEARLGTPLFDRHPHGVSLTEAGRRLLPYARGVADLLRQAEAAFQGAAVPSTLRLGLTSSAEPAWFRGLADRVQALRPGVAVAVASDTSPRLVRRVRAGQLDAAFIALPTDVRGLDVLEIGRLPMVVALPSAHPLARRRLLRLADLAAEPVFWFERARQPAFYDHCQQVFERHRFAPPKLHEPADHHVLLAEVAAGRGMALLASSFTGLRRTGVAYRRLAEGDALALGIGLVTPSGQSALSALLSRAGGVMRASHAGHRDVALRKPI</sequence>
<comment type="similarity">
    <text evidence="1">Belongs to the LysR transcriptional regulatory family.</text>
</comment>
<dbReference type="OrthoDB" id="8807047at2"/>
<dbReference type="Proteomes" id="UP000199119">
    <property type="component" value="Unassembled WGS sequence"/>
</dbReference>
<dbReference type="SUPFAM" id="SSF46785">
    <property type="entry name" value="Winged helix' DNA-binding domain"/>
    <property type="match status" value="1"/>
</dbReference>
<evidence type="ECO:0000256" key="4">
    <source>
        <dbReference type="ARBA" id="ARBA00023163"/>
    </source>
</evidence>
<evidence type="ECO:0000256" key="3">
    <source>
        <dbReference type="ARBA" id="ARBA00023125"/>
    </source>
</evidence>
<dbReference type="CDD" id="cd08414">
    <property type="entry name" value="PBP2_LTTR_aromatics_like"/>
    <property type="match status" value="1"/>
</dbReference>
<dbReference type="STRING" id="1177982.SAMN04489711_10252"/>
<evidence type="ECO:0000256" key="1">
    <source>
        <dbReference type="ARBA" id="ARBA00009437"/>
    </source>
</evidence>
<evidence type="ECO:0000313" key="7">
    <source>
        <dbReference type="Proteomes" id="UP000199119"/>
    </source>
</evidence>
<evidence type="ECO:0000256" key="2">
    <source>
        <dbReference type="ARBA" id="ARBA00023015"/>
    </source>
</evidence>
<dbReference type="GO" id="GO:0003700">
    <property type="term" value="F:DNA-binding transcription factor activity"/>
    <property type="evidence" value="ECO:0007669"/>
    <property type="project" value="InterPro"/>
</dbReference>
<dbReference type="SUPFAM" id="SSF53850">
    <property type="entry name" value="Periplasmic binding protein-like II"/>
    <property type="match status" value="1"/>
</dbReference>
<dbReference type="InterPro" id="IPR000847">
    <property type="entry name" value="LysR_HTH_N"/>
</dbReference>
<name>A0A1I2AJ51_9BURK</name>
<evidence type="ECO:0000313" key="6">
    <source>
        <dbReference type="EMBL" id="SFE43922.1"/>
    </source>
</evidence>
<feature type="domain" description="HTH lysR-type" evidence="5">
    <location>
        <begin position="5"/>
        <end position="62"/>
    </location>
</feature>
<dbReference type="RefSeq" id="WP_092937416.1">
    <property type="nucleotide sequence ID" value="NZ_FONX01000002.1"/>
</dbReference>
<dbReference type="GO" id="GO:0003677">
    <property type="term" value="F:DNA binding"/>
    <property type="evidence" value="ECO:0007669"/>
    <property type="project" value="UniProtKB-KW"/>
</dbReference>
<dbReference type="FunFam" id="1.10.10.10:FF:000001">
    <property type="entry name" value="LysR family transcriptional regulator"/>
    <property type="match status" value="1"/>
</dbReference>
<dbReference type="Gene3D" id="1.10.10.10">
    <property type="entry name" value="Winged helix-like DNA-binding domain superfamily/Winged helix DNA-binding domain"/>
    <property type="match status" value="1"/>
</dbReference>
<dbReference type="EMBL" id="FONX01000002">
    <property type="protein sequence ID" value="SFE43922.1"/>
    <property type="molecule type" value="Genomic_DNA"/>
</dbReference>
<dbReference type="Pfam" id="PF00126">
    <property type="entry name" value="HTH_1"/>
    <property type="match status" value="1"/>
</dbReference>
<dbReference type="AlphaFoldDB" id="A0A1I2AJ51"/>